<dbReference type="PRINTS" id="PR00237">
    <property type="entry name" value="GPCRRHODOPSN"/>
</dbReference>
<gene>
    <name evidence="17" type="primary">LOC106722909</name>
</gene>
<dbReference type="GO" id="GO:0005886">
    <property type="term" value="C:plasma membrane"/>
    <property type="evidence" value="ECO:0007669"/>
    <property type="project" value="UniProtKB-SubCell"/>
</dbReference>
<evidence type="ECO:0000313" key="16">
    <source>
        <dbReference type="Proteomes" id="UP000189705"/>
    </source>
</evidence>
<dbReference type="PRINTS" id="PR00245">
    <property type="entry name" value="OLFACTORYR"/>
</dbReference>
<feature type="transmembrane region" description="Helical" evidence="14">
    <location>
        <begin position="59"/>
        <end position="81"/>
    </location>
</feature>
<evidence type="ECO:0000256" key="12">
    <source>
        <dbReference type="RuleBase" id="RU000688"/>
    </source>
</evidence>
<accession>A0A3Q0FK08</accession>
<feature type="transmembrane region" description="Helical" evidence="14">
    <location>
        <begin position="102"/>
        <end position="125"/>
    </location>
</feature>
<feature type="transmembrane region" description="Helical" evidence="14">
    <location>
        <begin position="161"/>
        <end position="187"/>
    </location>
</feature>
<comment type="similarity">
    <text evidence="2 12">Belongs to the G-protein coupled receptor 1 family.</text>
</comment>
<evidence type="ECO:0000256" key="13">
    <source>
        <dbReference type="SAM" id="MobiDB-lite"/>
    </source>
</evidence>
<keyword evidence="7 14" id="KW-1133">Transmembrane helix</keyword>
<dbReference type="Proteomes" id="UP000189705">
    <property type="component" value="Unplaced"/>
</dbReference>
<feature type="transmembrane region" description="Helical" evidence="14">
    <location>
        <begin position="441"/>
        <end position="459"/>
    </location>
</feature>
<evidence type="ECO:0000256" key="2">
    <source>
        <dbReference type="ARBA" id="ARBA00010663"/>
    </source>
</evidence>
<reference evidence="17" key="1">
    <citation type="submission" date="2025-08" db="UniProtKB">
        <authorList>
            <consortium name="RefSeq"/>
        </authorList>
    </citation>
    <scope>IDENTIFICATION</scope>
</reference>
<sequence length="656" mass="72544">MANVLILMAIGLDSALHTPMYFFLFTFSLSETCYTFVVIPNMLAMLLSKGKLISLPACALQMFFFGTLASTNCFLLAVMGYDRYVAICHPLRYPVLMSPCACAGLVVACFLSGVLFSIVIVYLIFHLSYCGPNTINHFFCDTSPVLQLACTDSSLPEGVVFLAGILFLVMALLLILISYILILTAIFKISSAKGRHKAFSTCAAHLTIVIVHYSCAAIEYLRPKSIHSPEQDKLIAISYTLFTPLLNPMVYSLRNKDVRWALQRTMAKLFFPQRYSLGETQALQSGLQVLQWQGSHLKVAGQKSEPPDSGKSQLGRISSLTSLQQMEAVCNRTQMHQEAWGSRNQTPVREFILLGFSKFPEWQHLLFIVFLLLYLLILLGNAVIITLICRDRSLHTPMYFFLGVLSCSETCYTFVIIPKMLLNLMALSTTISLVGCATQMYFFLGFAVTNCLLLAVMGYDRYVAVCDPLHYTVIMNGRVCLLLVAACCTGGFFVSLVVTCLVFVLPFCASRHVHHFFCDVSPVLKLACTGTHSHEIVIFGLGVLVLVIPLLSICASYACILVTVLHIPSATGRRKAFSTCIAHLTVVTVHYGCASFIYLRPTSSYASDSDTLVTVTYTHHPTAETPGVQPEEQGGESSPLESNWQENILTQKLAFL</sequence>
<feature type="transmembrane region" description="Helical" evidence="14">
    <location>
        <begin position="480"/>
        <end position="505"/>
    </location>
</feature>
<evidence type="ECO:0000256" key="6">
    <source>
        <dbReference type="ARBA" id="ARBA00022725"/>
    </source>
</evidence>
<keyword evidence="5 12" id="KW-0812">Transmembrane</keyword>
<dbReference type="PROSITE" id="PS00237">
    <property type="entry name" value="G_PROTEIN_RECEP_F1_1"/>
    <property type="match status" value="2"/>
</dbReference>
<dbReference type="InterPro" id="IPR000276">
    <property type="entry name" value="GPCR_Rhodpsn"/>
</dbReference>
<evidence type="ECO:0000256" key="4">
    <source>
        <dbReference type="ARBA" id="ARBA00022606"/>
    </source>
</evidence>
<name>A0A3Q0FK08_ALLSI</name>
<keyword evidence="9 14" id="KW-0472">Membrane</keyword>
<dbReference type="FunFam" id="1.20.1070.10:FF:000001">
    <property type="entry name" value="Olfactory receptor"/>
    <property type="match status" value="2"/>
</dbReference>
<evidence type="ECO:0000256" key="9">
    <source>
        <dbReference type="ARBA" id="ARBA00023136"/>
    </source>
</evidence>
<dbReference type="PANTHER" id="PTHR26453">
    <property type="entry name" value="OLFACTORY RECEPTOR"/>
    <property type="match status" value="1"/>
</dbReference>
<dbReference type="CDD" id="cd15225">
    <property type="entry name" value="7tmA_OR10A-like"/>
    <property type="match status" value="2"/>
</dbReference>
<keyword evidence="6" id="KW-0552">Olfaction</keyword>
<evidence type="ECO:0000256" key="8">
    <source>
        <dbReference type="ARBA" id="ARBA00023040"/>
    </source>
</evidence>
<evidence type="ECO:0000256" key="5">
    <source>
        <dbReference type="ARBA" id="ARBA00022692"/>
    </source>
</evidence>
<dbReference type="SUPFAM" id="SSF81321">
    <property type="entry name" value="Family A G protein-coupled receptor-like"/>
    <property type="match status" value="2"/>
</dbReference>
<keyword evidence="11 12" id="KW-0807">Transducer</keyword>
<dbReference type="GeneID" id="106722909"/>
<dbReference type="InterPro" id="IPR000725">
    <property type="entry name" value="Olfact_rcpt"/>
</dbReference>
<dbReference type="GO" id="GO:0004984">
    <property type="term" value="F:olfactory receptor activity"/>
    <property type="evidence" value="ECO:0007669"/>
    <property type="project" value="InterPro"/>
</dbReference>
<evidence type="ECO:0000256" key="14">
    <source>
        <dbReference type="SAM" id="Phobius"/>
    </source>
</evidence>
<evidence type="ECO:0000256" key="10">
    <source>
        <dbReference type="ARBA" id="ARBA00023170"/>
    </source>
</evidence>
<dbReference type="Pfam" id="PF13853">
    <property type="entry name" value="7tm_4"/>
    <property type="match status" value="2"/>
</dbReference>
<dbReference type="FunFam" id="1.10.1220.70:FF:000001">
    <property type="entry name" value="Olfactory receptor"/>
    <property type="match status" value="1"/>
</dbReference>
<feature type="transmembrane region" description="Helical" evidence="14">
    <location>
        <begin position="21"/>
        <end position="47"/>
    </location>
</feature>
<keyword evidence="16" id="KW-1185">Reference proteome</keyword>
<keyword evidence="8 12" id="KW-0297">G-protein coupled receptor</keyword>
<keyword evidence="10 12" id="KW-0675">Receptor</keyword>
<evidence type="ECO:0000256" key="7">
    <source>
        <dbReference type="ARBA" id="ARBA00022989"/>
    </source>
</evidence>
<feature type="transmembrane region" description="Helical" evidence="14">
    <location>
        <begin position="576"/>
        <end position="599"/>
    </location>
</feature>
<feature type="domain" description="G-protein coupled receptors family 1 profile" evidence="15">
    <location>
        <begin position="380"/>
        <end position="591"/>
    </location>
</feature>
<dbReference type="InterPro" id="IPR017452">
    <property type="entry name" value="GPCR_Rhodpsn_7TM"/>
</dbReference>
<proteinExistence type="inferred from homology"/>
<evidence type="ECO:0000256" key="11">
    <source>
        <dbReference type="ARBA" id="ARBA00023224"/>
    </source>
</evidence>
<organism evidence="16 17">
    <name type="scientific">Alligator sinensis</name>
    <name type="common">Chinese alligator</name>
    <dbReference type="NCBI Taxonomy" id="38654"/>
    <lineage>
        <taxon>Eukaryota</taxon>
        <taxon>Metazoa</taxon>
        <taxon>Chordata</taxon>
        <taxon>Craniata</taxon>
        <taxon>Vertebrata</taxon>
        <taxon>Euteleostomi</taxon>
        <taxon>Archelosauria</taxon>
        <taxon>Archosauria</taxon>
        <taxon>Crocodylia</taxon>
        <taxon>Alligatoridae</taxon>
        <taxon>Alligatorinae</taxon>
        <taxon>Alligator</taxon>
    </lineage>
</organism>
<comment type="subcellular location">
    <subcellularLocation>
        <location evidence="1">Cell membrane</location>
        <topology evidence="1">Multi-pass membrane protein</topology>
    </subcellularLocation>
</comment>
<evidence type="ECO:0000313" key="17">
    <source>
        <dbReference type="RefSeq" id="XP_025047634.1"/>
    </source>
</evidence>
<evidence type="ECO:0000259" key="15">
    <source>
        <dbReference type="PROSITE" id="PS50262"/>
    </source>
</evidence>
<feature type="transmembrane region" description="Helical" evidence="14">
    <location>
        <begin position="365"/>
        <end position="387"/>
    </location>
</feature>
<feature type="region of interest" description="Disordered" evidence="13">
    <location>
        <begin position="622"/>
        <end position="641"/>
    </location>
</feature>
<feature type="transmembrane region" description="Helical" evidence="14">
    <location>
        <begin position="536"/>
        <end position="564"/>
    </location>
</feature>
<evidence type="ECO:0000256" key="1">
    <source>
        <dbReference type="ARBA" id="ARBA00004651"/>
    </source>
</evidence>
<evidence type="ECO:0000256" key="3">
    <source>
        <dbReference type="ARBA" id="ARBA00022475"/>
    </source>
</evidence>
<protein>
    <submittedName>
        <fullName evidence="17">LOW QUALITY PROTEIN: uncharacterized protein LOC106722909</fullName>
    </submittedName>
</protein>
<keyword evidence="3" id="KW-1003">Cell membrane</keyword>
<feature type="transmembrane region" description="Helical" evidence="14">
    <location>
        <begin position="399"/>
        <end position="421"/>
    </location>
</feature>
<dbReference type="GO" id="GO:0004930">
    <property type="term" value="F:G protein-coupled receptor activity"/>
    <property type="evidence" value="ECO:0007669"/>
    <property type="project" value="UniProtKB-KW"/>
</dbReference>
<dbReference type="AlphaFoldDB" id="A0A3Q0FK08"/>
<dbReference type="InParanoid" id="A0A3Q0FK08"/>
<dbReference type="RefSeq" id="XP_025047634.1">
    <property type="nucleotide sequence ID" value="XM_025191849.1"/>
</dbReference>
<dbReference type="PROSITE" id="PS50262">
    <property type="entry name" value="G_PROTEIN_RECEP_F1_2"/>
    <property type="match status" value="2"/>
</dbReference>
<dbReference type="KEGG" id="asn:106722909"/>
<keyword evidence="4" id="KW-0716">Sensory transduction</keyword>
<feature type="domain" description="G-protein coupled receptors family 1 profile" evidence="15">
    <location>
        <begin position="2"/>
        <end position="251"/>
    </location>
</feature>
<dbReference type="Gene3D" id="1.20.1070.10">
    <property type="entry name" value="Rhodopsin 7-helix transmembrane proteins"/>
    <property type="match status" value="2"/>
</dbReference>